<dbReference type="InterPro" id="IPR011059">
    <property type="entry name" value="Metal-dep_hydrolase_composite"/>
</dbReference>
<gene>
    <name evidence="2" type="ORF">GCM10010170_059540</name>
</gene>
<name>A0ABP5TVR7_9ACTN</name>
<dbReference type="RefSeq" id="WP_344615857.1">
    <property type="nucleotide sequence ID" value="NZ_BAAARV010000056.1"/>
</dbReference>
<dbReference type="SUPFAM" id="SSF51338">
    <property type="entry name" value="Composite domain of metallo-dependent hydrolases"/>
    <property type="match status" value="1"/>
</dbReference>
<dbReference type="InterPro" id="IPR051781">
    <property type="entry name" value="Metallo-dep_Hydrolase"/>
</dbReference>
<evidence type="ECO:0000313" key="3">
    <source>
        <dbReference type="Proteomes" id="UP001501444"/>
    </source>
</evidence>
<dbReference type="Gene3D" id="3.30.110.90">
    <property type="entry name" value="Amidohydrolase"/>
    <property type="match status" value="1"/>
</dbReference>
<dbReference type="InterPro" id="IPR006680">
    <property type="entry name" value="Amidohydro-rel"/>
</dbReference>
<proteinExistence type="predicted"/>
<keyword evidence="3" id="KW-1185">Reference proteome</keyword>
<accession>A0ABP5TVR7</accession>
<dbReference type="Proteomes" id="UP001501444">
    <property type="component" value="Unassembled WGS sequence"/>
</dbReference>
<dbReference type="PANTHER" id="PTHR43135:SF3">
    <property type="entry name" value="ALPHA-D-RIBOSE 1-METHYLPHOSPHONATE 5-TRIPHOSPHATE DIPHOSPHATASE"/>
    <property type="match status" value="1"/>
</dbReference>
<sequence length="373" mass="37990">MAATAITGVRVFDGAGLRGPETVVIRDGLIAAGPAPDGAEVVDGAGGALLPGLIDTHVHVSSEEHLRACAAAGVSTVLDMAAPHFEATMALKGRPGLPSLLSAGRPASGPGSMFVTTMGFPASTAVTGPGDAERFVADRVADGSDYVKIIVEDPRIPKARPLAADTVAAVVAAAHAAGLRTVAHVVSAGTLHLAVAAGVDVVTHTALTSGLDAQTQRLLADRPVAIIPTLAMMDGVARNIGGKPAMRALSLVLPALRMRYRHAEATVASFRAAGRAVLAGTDANDDPRTPFQPRHGEALHDELRRLVRAGLTPAEALRGATSLAAATFGLADRGVIEPGRRADLVLVAGDPTRDIAATRAIRGVWIGGLRCSS</sequence>
<comment type="caution">
    <text evidence="2">The sequence shown here is derived from an EMBL/GenBank/DDBJ whole genome shotgun (WGS) entry which is preliminary data.</text>
</comment>
<dbReference type="EMBL" id="BAAARV010000056">
    <property type="protein sequence ID" value="GAA2362995.1"/>
    <property type="molecule type" value="Genomic_DNA"/>
</dbReference>
<feature type="domain" description="Amidohydrolase-related" evidence="1">
    <location>
        <begin position="49"/>
        <end position="368"/>
    </location>
</feature>
<dbReference type="InterPro" id="IPR032466">
    <property type="entry name" value="Metal_Hydrolase"/>
</dbReference>
<reference evidence="3" key="1">
    <citation type="journal article" date="2019" name="Int. J. Syst. Evol. Microbiol.">
        <title>The Global Catalogue of Microorganisms (GCM) 10K type strain sequencing project: providing services to taxonomists for standard genome sequencing and annotation.</title>
        <authorList>
            <consortium name="The Broad Institute Genomics Platform"/>
            <consortium name="The Broad Institute Genome Sequencing Center for Infectious Disease"/>
            <person name="Wu L."/>
            <person name="Ma J."/>
        </authorList>
    </citation>
    <scope>NUCLEOTIDE SEQUENCE [LARGE SCALE GENOMIC DNA]</scope>
    <source>
        <strain evidence="3">JCM 3272</strain>
    </source>
</reference>
<evidence type="ECO:0000259" key="1">
    <source>
        <dbReference type="Pfam" id="PF01979"/>
    </source>
</evidence>
<evidence type="ECO:0000313" key="2">
    <source>
        <dbReference type="EMBL" id="GAA2362995.1"/>
    </source>
</evidence>
<dbReference type="PANTHER" id="PTHR43135">
    <property type="entry name" value="ALPHA-D-RIBOSE 1-METHYLPHOSPHONATE 5-TRIPHOSPHATE DIPHOSPHATASE"/>
    <property type="match status" value="1"/>
</dbReference>
<dbReference type="SUPFAM" id="SSF51556">
    <property type="entry name" value="Metallo-dependent hydrolases"/>
    <property type="match status" value="1"/>
</dbReference>
<organism evidence="2 3">
    <name type="scientific">Dactylosporangium salmoneum</name>
    <dbReference type="NCBI Taxonomy" id="53361"/>
    <lineage>
        <taxon>Bacteria</taxon>
        <taxon>Bacillati</taxon>
        <taxon>Actinomycetota</taxon>
        <taxon>Actinomycetes</taxon>
        <taxon>Micromonosporales</taxon>
        <taxon>Micromonosporaceae</taxon>
        <taxon>Dactylosporangium</taxon>
    </lineage>
</organism>
<protein>
    <submittedName>
        <fullName evidence="2">Amidohydrolase family protein</fullName>
    </submittedName>
</protein>
<dbReference type="Gene3D" id="2.30.40.10">
    <property type="entry name" value="Urease, subunit C, domain 1"/>
    <property type="match status" value="1"/>
</dbReference>
<dbReference type="Gene3D" id="3.40.50.10910">
    <property type="entry name" value="Amidohydrolase"/>
    <property type="match status" value="1"/>
</dbReference>
<dbReference type="Gene3D" id="1.20.58.520">
    <property type="entry name" value="Amidohydrolase"/>
    <property type="match status" value="1"/>
</dbReference>
<dbReference type="Pfam" id="PF01979">
    <property type="entry name" value="Amidohydro_1"/>
    <property type="match status" value="1"/>
</dbReference>